<name>A0A2U8FX37_9BURK</name>
<dbReference type="RefSeq" id="WP_109038472.1">
    <property type="nucleotide sequence ID" value="NZ_CP029210.1"/>
</dbReference>
<protein>
    <recommendedName>
        <fullName evidence="4">Phage holin family protein</fullName>
    </recommendedName>
</protein>
<feature type="transmembrane region" description="Helical" evidence="1">
    <location>
        <begin position="89"/>
        <end position="110"/>
    </location>
</feature>
<keyword evidence="1" id="KW-1133">Transmembrane helix</keyword>
<reference evidence="2 3" key="1">
    <citation type="submission" date="2018-05" db="EMBL/GenBank/DDBJ databases">
        <title>complete genome sequence of Aquabacterium olei NBRC 110486.</title>
        <authorList>
            <person name="Tang B."/>
            <person name="Chang J."/>
            <person name="Zhang L."/>
            <person name="Yang H."/>
        </authorList>
    </citation>
    <scope>NUCLEOTIDE SEQUENCE [LARGE SCALE GENOMIC DNA]</scope>
    <source>
        <strain evidence="2 3">NBRC 110486</strain>
    </source>
</reference>
<dbReference type="KEGG" id="aon:DEH84_17030"/>
<gene>
    <name evidence="2" type="ORF">DEH84_17030</name>
</gene>
<evidence type="ECO:0008006" key="4">
    <source>
        <dbReference type="Google" id="ProtNLM"/>
    </source>
</evidence>
<feature type="transmembrane region" description="Helical" evidence="1">
    <location>
        <begin position="33"/>
        <end position="50"/>
    </location>
</feature>
<dbReference type="PANTHER" id="PTHR37309:SF1">
    <property type="entry name" value="SLR0284 PROTEIN"/>
    <property type="match status" value="1"/>
</dbReference>
<dbReference type="Proteomes" id="UP000244892">
    <property type="component" value="Chromosome"/>
</dbReference>
<accession>A0A2U8FX37</accession>
<keyword evidence="1" id="KW-0812">Transmembrane</keyword>
<dbReference type="EMBL" id="CP029210">
    <property type="protein sequence ID" value="AWI55358.1"/>
    <property type="molecule type" value="Genomic_DNA"/>
</dbReference>
<organism evidence="2 3">
    <name type="scientific">Aquabacterium olei</name>
    <dbReference type="NCBI Taxonomy" id="1296669"/>
    <lineage>
        <taxon>Bacteria</taxon>
        <taxon>Pseudomonadati</taxon>
        <taxon>Pseudomonadota</taxon>
        <taxon>Betaproteobacteria</taxon>
        <taxon>Burkholderiales</taxon>
        <taxon>Aquabacterium</taxon>
    </lineage>
</organism>
<keyword evidence="1" id="KW-0472">Membrane</keyword>
<evidence type="ECO:0000313" key="3">
    <source>
        <dbReference type="Proteomes" id="UP000244892"/>
    </source>
</evidence>
<dbReference type="AlphaFoldDB" id="A0A2U8FX37"/>
<sequence length="123" mass="13216">MKLIVRWLLLACALVLLTQWDLGLSVRSFGSALLAAFVIGLLNAVVRPVLILLTLPVTVLTLGLFLFVINALTFQMASGLLDGFQVSGFGGALLGSVLYSLWGLVIDVALERMFRTSSLPPRA</sequence>
<dbReference type="PANTHER" id="PTHR37309">
    <property type="entry name" value="SLR0284 PROTEIN"/>
    <property type="match status" value="1"/>
</dbReference>
<dbReference type="InterPro" id="IPR007165">
    <property type="entry name" value="Phage_holin_4_2"/>
</dbReference>
<dbReference type="Pfam" id="PF04020">
    <property type="entry name" value="Phage_holin_4_2"/>
    <property type="match status" value="1"/>
</dbReference>
<keyword evidence="3" id="KW-1185">Reference proteome</keyword>
<dbReference type="OrthoDB" id="9797048at2"/>
<proteinExistence type="predicted"/>
<feature type="transmembrane region" description="Helical" evidence="1">
    <location>
        <begin position="57"/>
        <end position="77"/>
    </location>
</feature>
<evidence type="ECO:0000313" key="2">
    <source>
        <dbReference type="EMBL" id="AWI55358.1"/>
    </source>
</evidence>
<evidence type="ECO:0000256" key="1">
    <source>
        <dbReference type="SAM" id="Phobius"/>
    </source>
</evidence>